<proteinExistence type="predicted"/>
<reference evidence="1 2" key="1">
    <citation type="submission" date="2024-07" db="EMBL/GenBank/DDBJ databases">
        <title>Section-level genome sequencing and comparative genomics of Aspergillus sections Usti and Cavernicolus.</title>
        <authorList>
            <consortium name="Lawrence Berkeley National Laboratory"/>
            <person name="Nybo J.L."/>
            <person name="Vesth T.C."/>
            <person name="Theobald S."/>
            <person name="Frisvad J.C."/>
            <person name="Larsen T.O."/>
            <person name="Kjaerboelling I."/>
            <person name="Rothschild-Mancinelli K."/>
            <person name="Lyhne E.K."/>
            <person name="Kogle M.E."/>
            <person name="Barry K."/>
            <person name="Clum A."/>
            <person name="Na H."/>
            <person name="Ledsgaard L."/>
            <person name="Lin J."/>
            <person name="Lipzen A."/>
            <person name="Kuo A."/>
            <person name="Riley R."/>
            <person name="Mondo S."/>
            <person name="LaButti K."/>
            <person name="Haridas S."/>
            <person name="Pangalinan J."/>
            <person name="Salamov A.A."/>
            <person name="Simmons B.A."/>
            <person name="Magnuson J.K."/>
            <person name="Chen J."/>
            <person name="Drula E."/>
            <person name="Henrissat B."/>
            <person name="Wiebenga A."/>
            <person name="Lubbers R.J."/>
            <person name="Gomes A.C."/>
            <person name="Makela M.R."/>
            <person name="Stajich J."/>
            <person name="Grigoriev I.V."/>
            <person name="Mortensen U.H."/>
            <person name="De vries R.P."/>
            <person name="Baker S.E."/>
            <person name="Andersen M.R."/>
        </authorList>
    </citation>
    <scope>NUCLEOTIDE SEQUENCE [LARGE SCALE GENOMIC DNA]</scope>
    <source>
        <strain evidence="1 2">CBS 600.67</strain>
    </source>
</reference>
<evidence type="ECO:0000313" key="2">
    <source>
        <dbReference type="Proteomes" id="UP001610335"/>
    </source>
</evidence>
<keyword evidence="2" id="KW-1185">Reference proteome</keyword>
<dbReference type="Proteomes" id="UP001610335">
    <property type="component" value="Unassembled WGS sequence"/>
</dbReference>
<dbReference type="EMBL" id="JBFXLS010000054">
    <property type="protein sequence ID" value="KAL2823321.1"/>
    <property type="molecule type" value="Genomic_DNA"/>
</dbReference>
<accession>A0ABR4I6E1</accession>
<evidence type="ECO:0000313" key="1">
    <source>
        <dbReference type="EMBL" id="KAL2823321.1"/>
    </source>
</evidence>
<gene>
    <name evidence="1" type="ORF">BDW59DRAFT_148975</name>
</gene>
<name>A0ABR4I6E1_9EURO</name>
<comment type="caution">
    <text evidence="1">The sequence shown here is derived from an EMBL/GenBank/DDBJ whole genome shotgun (WGS) entry which is preliminary data.</text>
</comment>
<protein>
    <submittedName>
        <fullName evidence="1">Uncharacterized protein</fullName>
    </submittedName>
</protein>
<organism evidence="1 2">
    <name type="scientific">Aspergillus cavernicola</name>
    <dbReference type="NCBI Taxonomy" id="176166"/>
    <lineage>
        <taxon>Eukaryota</taxon>
        <taxon>Fungi</taxon>
        <taxon>Dikarya</taxon>
        <taxon>Ascomycota</taxon>
        <taxon>Pezizomycotina</taxon>
        <taxon>Eurotiomycetes</taxon>
        <taxon>Eurotiomycetidae</taxon>
        <taxon>Eurotiales</taxon>
        <taxon>Aspergillaceae</taxon>
        <taxon>Aspergillus</taxon>
        <taxon>Aspergillus subgen. Nidulantes</taxon>
    </lineage>
</organism>
<sequence length="64" mass="7494">MVRVERRLSLSGLWDCGRLWELWITTRFCPPNQAAFSLQPSFEYNDPTRVPYVIPCKGRSYVAD</sequence>